<feature type="domain" description="Major facilitator superfamily (MFS) profile" evidence="8">
    <location>
        <begin position="14"/>
        <end position="433"/>
    </location>
</feature>
<feature type="transmembrane region" description="Helical" evidence="7">
    <location>
        <begin position="256"/>
        <end position="278"/>
    </location>
</feature>
<feature type="transmembrane region" description="Helical" evidence="7">
    <location>
        <begin position="104"/>
        <end position="127"/>
    </location>
</feature>
<evidence type="ECO:0000259" key="8">
    <source>
        <dbReference type="PROSITE" id="PS50850"/>
    </source>
</evidence>
<dbReference type="SUPFAM" id="SSF103473">
    <property type="entry name" value="MFS general substrate transporter"/>
    <property type="match status" value="1"/>
</dbReference>
<feature type="transmembrane region" description="Helical" evidence="7">
    <location>
        <begin position="166"/>
        <end position="187"/>
    </location>
</feature>
<dbReference type="PANTHER" id="PTHR23517:SF2">
    <property type="entry name" value="MULTIDRUG RESISTANCE PROTEIN MDTH"/>
    <property type="match status" value="1"/>
</dbReference>
<evidence type="ECO:0000256" key="5">
    <source>
        <dbReference type="ARBA" id="ARBA00022989"/>
    </source>
</evidence>
<dbReference type="InterPro" id="IPR011701">
    <property type="entry name" value="MFS"/>
</dbReference>
<evidence type="ECO:0000256" key="1">
    <source>
        <dbReference type="ARBA" id="ARBA00004651"/>
    </source>
</evidence>
<feature type="transmembrane region" description="Helical" evidence="7">
    <location>
        <begin position="290"/>
        <end position="310"/>
    </location>
</feature>
<comment type="caution">
    <text evidence="9">The sequence shown here is derived from an EMBL/GenBank/DDBJ whole genome shotgun (WGS) entry which is preliminary data.</text>
</comment>
<dbReference type="PROSITE" id="PS00216">
    <property type="entry name" value="SUGAR_TRANSPORT_1"/>
    <property type="match status" value="1"/>
</dbReference>
<feature type="transmembrane region" description="Helical" evidence="7">
    <location>
        <begin position="343"/>
        <end position="361"/>
    </location>
</feature>
<protein>
    <submittedName>
        <fullName evidence="9">MFS transporter</fullName>
    </submittedName>
</protein>
<keyword evidence="4 7" id="KW-0812">Transmembrane</keyword>
<dbReference type="PANTHER" id="PTHR23517">
    <property type="entry name" value="RESISTANCE PROTEIN MDTM, PUTATIVE-RELATED-RELATED"/>
    <property type="match status" value="1"/>
</dbReference>
<organism evidence="9 10">
    <name type="scientific">Catellatospora coxensis</name>
    <dbReference type="NCBI Taxonomy" id="310354"/>
    <lineage>
        <taxon>Bacteria</taxon>
        <taxon>Bacillati</taxon>
        <taxon>Actinomycetota</taxon>
        <taxon>Actinomycetes</taxon>
        <taxon>Micromonosporales</taxon>
        <taxon>Micromonosporaceae</taxon>
        <taxon>Catellatospora</taxon>
    </lineage>
</organism>
<proteinExistence type="predicted"/>
<feature type="transmembrane region" description="Helical" evidence="7">
    <location>
        <begin position="319"/>
        <end position="337"/>
    </location>
</feature>
<dbReference type="Proteomes" id="UP000630887">
    <property type="component" value="Unassembled WGS sequence"/>
</dbReference>
<name>A0A8J3P5Z8_9ACTN</name>
<keyword evidence="10" id="KW-1185">Reference proteome</keyword>
<dbReference type="GO" id="GO:0022857">
    <property type="term" value="F:transmembrane transporter activity"/>
    <property type="evidence" value="ECO:0007669"/>
    <property type="project" value="InterPro"/>
</dbReference>
<dbReference type="EMBL" id="BONI01000013">
    <property type="protein sequence ID" value="GIG05268.1"/>
    <property type="molecule type" value="Genomic_DNA"/>
</dbReference>
<dbReference type="InterPro" id="IPR036259">
    <property type="entry name" value="MFS_trans_sf"/>
</dbReference>
<feature type="transmembrane region" description="Helical" evidence="7">
    <location>
        <begin position="15"/>
        <end position="39"/>
    </location>
</feature>
<dbReference type="InterPro" id="IPR020846">
    <property type="entry name" value="MFS_dom"/>
</dbReference>
<feature type="transmembrane region" description="Helical" evidence="7">
    <location>
        <begin position="409"/>
        <end position="428"/>
    </location>
</feature>
<feature type="transmembrane region" description="Helical" evidence="7">
    <location>
        <begin position="45"/>
        <end position="67"/>
    </location>
</feature>
<evidence type="ECO:0000256" key="2">
    <source>
        <dbReference type="ARBA" id="ARBA00022448"/>
    </source>
</evidence>
<dbReference type="InterPro" id="IPR005829">
    <property type="entry name" value="Sugar_transporter_CS"/>
</dbReference>
<dbReference type="Pfam" id="PF07690">
    <property type="entry name" value="MFS_1"/>
    <property type="match status" value="1"/>
</dbReference>
<dbReference type="GO" id="GO:0005886">
    <property type="term" value="C:plasma membrane"/>
    <property type="evidence" value="ECO:0007669"/>
    <property type="project" value="UniProtKB-SubCell"/>
</dbReference>
<dbReference type="Gene3D" id="1.20.1250.20">
    <property type="entry name" value="MFS general substrate transporter like domains"/>
    <property type="match status" value="1"/>
</dbReference>
<evidence type="ECO:0000256" key="3">
    <source>
        <dbReference type="ARBA" id="ARBA00022475"/>
    </source>
</evidence>
<dbReference type="AlphaFoldDB" id="A0A8J3P5Z8"/>
<keyword evidence="5 7" id="KW-1133">Transmembrane helix</keyword>
<evidence type="ECO:0000256" key="7">
    <source>
        <dbReference type="SAM" id="Phobius"/>
    </source>
</evidence>
<feature type="transmembrane region" description="Helical" evidence="7">
    <location>
        <begin position="382"/>
        <end position="403"/>
    </location>
</feature>
<dbReference type="RefSeq" id="WP_239167257.1">
    <property type="nucleotide sequence ID" value="NZ_BAAALC010000031.1"/>
</dbReference>
<evidence type="ECO:0000313" key="10">
    <source>
        <dbReference type="Proteomes" id="UP000630887"/>
    </source>
</evidence>
<dbReference type="PROSITE" id="PS50850">
    <property type="entry name" value="MFS"/>
    <property type="match status" value="1"/>
</dbReference>
<gene>
    <name evidence="9" type="ORF">Cco03nite_19680</name>
</gene>
<evidence type="ECO:0000256" key="4">
    <source>
        <dbReference type="ARBA" id="ARBA00022692"/>
    </source>
</evidence>
<keyword evidence="3" id="KW-1003">Cell membrane</keyword>
<evidence type="ECO:0000313" key="9">
    <source>
        <dbReference type="EMBL" id="GIG05268.1"/>
    </source>
</evidence>
<reference evidence="9 10" key="1">
    <citation type="submission" date="2021-01" db="EMBL/GenBank/DDBJ databases">
        <title>Whole genome shotgun sequence of Catellatospora coxensis NBRC 107359.</title>
        <authorList>
            <person name="Komaki H."/>
            <person name="Tamura T."/>
        </authorList>
    </citation>
    <scope>NUCLEOTIDE SEQUENCE [LARGE SCALE GENOMIC DNA]</scope>
    <source>
        <strain evidence="9 10">NBRC 107359</strain>
    </source>
</reference>
<comment type="subcellular location">
    <subcellularLocation>
        <location evidence="1">Cell membrane</location>
        <topology evidence="1">Multi-pass membrane protein</topology>
    </subcellularLocation>
</comment>
<keyword evidence="2" id="KW-0813">Transport</keyword>
<accession>A0A8J3P5Z8</accession>
<feature type="transmembrane region" description="Helical" evidence="7">
    <location>
        <begin position="79"/>
        <end position="98"/>
    </location>
</feature>
<keyword evidence="6 7" id="KW-0472">Membrane</keyword>
<sequence>MRFVRESVAGLPRTFWMLFSAMLVNRVGAFGMLLLPIYLTTARGASVAVAGLVVGAYGAGGAGGTLLGGVLADRWGRKATYLAGTSTAAVLMVGLGLARPIWLIAVLAAAVGLAHSLPGPATVAAIVDVLPEADRSRAFNLQFWAFNMGSAIAAALAGVIAEFSFLALFLIDAGMTAVTALLVWRLVPETLRRERVATGPAARPSIDVGLSHGKSGGRSRRDRPTSMAGWLPIGRPRTVGRSGERGGLGVVLRDRVFLTFVGLTFVLALLTVQGQSILQLAMEGDGLRPSAYGLVVSLGGAMIVVGQLFVPRLIGARRHAVVLAAAFALLAVGYSTVFLADRLWVYVAAAAVWTVGQMLAAPPNASIIAELAPTALRGRYQGVFFLVFPAAGFVAPSVGGWSLQHLGAWHWLACGVLGLLGAAGHLWTARRREARAASIRAAEIAPQETVEPAFA</sequence>
<dbReference type="InterPro" id="IPR050171">
    <property type="entry name" value="MFS_Transporters"/>
</dbReference>
<feature type="transmembrane region" description="Helical" evidence="7">
    <location>
        <begin position="139"/>
        <end position="160"/>
    </location>
</feature>
<evidence type="ECO:0000256" key="6">
    <source>
        <dbReference type="ARBA" id="ARBA00023136"/>
    </source>
</evidence>